<reference evidence="1" key="1">
    <citation type="journal article" date="2020" name="Nature">
        <title>Giant virus diversity and host interactions through global metagenomics.</title>
        <authorList>
            <person name="Schulz F."/>
            <person name="Roux S."/>
            <person name="Paez-Espino D."/>
            <person name="Jungbluth S."/>
            <person name="Walsh D.A."/>
            <person name="Denef V.J."/>
            <person name="McMahon K.D."/>
            <person name="Konstantinidis K.T."/>
            <person name="Eloe-Fadrosh E.A."/>
            <person name="Kyrpides N.C."/>
            <person name="Woyke T."/>
        </authorList>
    </citation>
    <scope>NUCLEOTIDE SEQUENCE</scope>
    <source>
        <strain evidence="1">GVMAG-M-3300023109-53</strain>
    </source>
</reference>
<dbReference type="SUPFAM" id="SSF53756">
    <property type="entry name" value="UDP-Glycosyltransferase/glycogen phosphorylase"/>
    <property type="match status" value="1"/>
</dbReference>
<evidence type="ECO:0000313" key="1">
    <source>
        <dbReference type="EMBL" id="QHT08570.1"/>
    </source>
</evidence>
<dbReference type="EMBL" id="MN739499">
    <property type="protein sequence ID" value="QHT08570.1"/>
    <property type="molecule type" value="Genomic_DNA"/>
</dbReference>
<dbReference type="AlphaFoldDB" id="A0A6C0CX86"/>
<name>A0A6C0CX86_9ZZZZ</name>
<accession>A0A6C0CX86</accession>
<protein>
    <recommendedName>
        <fullName evidence="2">Glycosyl transferase family 1 domain-containing protein</fullName>
    </recommendedName>
</protein>
<evidence type="ECO:0008006" key="2">
    <source>
        <dbReference type="Google" id="ProtNLM"/>
    </source>
</evidence>
<organism evidence="1">
    <name type="scientific">viral metagenome</name>
    <dbReference type="NCBI Taxonomy" id="1070528"/>
    <lineage>
        <taxon>unclassified sequences</taxon>
        <taxon>metagenomes</taxon>
        <taxon>organismal metagenomes</taxon>
    </lineage>
</organism>
<proteinExistence type="predicted"/>
<sequence length="284" mass="33731">MRFLILYESFHNKNKNGLIASLNYLGWEYRFGNINDIKDFDIIYSPNFQLINPSIYPSKKFIFGPHFSVFPDQRLLQINNTLNNAIYIQPSKWAAEVWINLGVRHIPIKILPFAVNTNIFKPSDNTTKDKVFIYFKNRNPQELQFLELFLKTKNIPYRIFDYVKKYQEEDYLNYLQHSKFGIFLDAHESQGFALEEALSCNVPLLVWNTRTMNQEFRSSFGPIPCTTIPYWDNQCGEYFYDINELEEKYNTLISKLDQYQPRQFILENLSVEKCANKMKTLINI</sequence>